<dbReference type="VEuPathDB" id="FungiDB:NCU12085"/>
<reference evidence="2 3" key="1">
    <citation type="journal article" date="2003" name="Nature">
        <title>The genome sequence of the filamentous fungus Neurospora crassa.</title>
        <authorList>
            <person name="Galagan J.E."/>
            <person name="Calvo S.E."/>
            <person name="Borkovich K.A."/>
            <person name="Selker E.U."/>
            <person name="Read N.D."/>
            <person name="Jaffe D."/>
            <person name="FitzHugh W."/>
            <person name="Ma L.J."/>
            <person name="Smirnov S."/>
            <person name="Purcell S."/>
            <person name="Rehman B."/>
            <person name="Elkins T."/>
            <person name="Engels R."/>
            <person name="Wang S."/>
            <person name="Nielsen C.B."/>
            <person name="Butler J."/>
            <person name="Endrizzi M."/>
            <person name="Qui D."/>
            <person name="Ianakiev P."/>
            <person name="Bell-Pedersen D."/>
            <person name="Nelson M.A."/>
            <person name="Werner-Washburne M."/>
            <person name="Selitrennikoff C.P."/>
            <person name="Kinsey J.A."/>
            <person name="Braun E.L."/>
            <person name="Zelter A."/>
            <person name="Schulte U."/>
            <person name="Kothe G.O."/>
            <person name="Jedd G."/>
            <person name="Mewes W."/>
            <person name="Staben C."/>
            <person name="Marcotte E."/>
            <person name="Greenberg D."/>
            <person name="Roy A."/>
            <person name="Foley K."/>
            <person name="Naylor J."/>
            <person name="Stange-Thomann N."/>
            <person name="Barrett R."/>
            <person name="Gnerre S."/>
            <person name="Kamal M."/>
            <person name="Kamvysselis M."/>
            <person name="Mauceli E."/>
            <person name="Bielke C."/>
            <person name="Rudd S."/>
            <person name="Frishman D."/>
            <person name="Krystofova S."/>
            <person name="Rasmussen C."/>
            <person name="Metzenberg R.L."/>
            <person name="Perkins D.D."/>
            <person name="Kroken S."/>
            <person name="Cogoni C."/>
            <person name="Macino G."/>
            <person name="Catcheside D."/>
            <person name="Li W."/>
            <person name="Pratt R.J."/>
            <person name="Osmani S.A."/>
            <person name="DeSouza C.P."/>
            <person name="Glass L."/>
            <person name="Orbach M.J."/>
            <person name="Berglund J.A."/>
            <person name="Voelker R."/>
            <person name="Yarden O."/>
            <person name="Plamann M."/>
            <person name="Seiler S."/>
            <person name="Dunlap J."/>
            <person name="Radford A."/>
            <person name="Aramayo R."/>
            <person name="Natvig D.O."/>
            <person name="Alex L.A."/>
            <person name="Mannhaupt G."/>
            <person name="Ebbole D.J."/>
            <person name="Freitag M."/>
            <person name="Paulsen I."/>
            <person name="Sachs M.S."/>
            <person name="Lander E.S."/>
            <person name="Nusbaum C."/>
            <person name="Birren B."/>
        </authorList>
    </citation>
    <scope>NUCLEOTIDE SEQUENCE [LARGE SCALE GENOMIC DNA]</scope>
    <source>
        <strain evidence="3">ATCC 24698 / 74-OR23-1A / CBS 708.71 / DSM 1257 / FGSC 987</strain>
    </source>
</reference>
<protein>
    <submittedName>
        <fullName evidence="2">Uncharacterized protein</fullName>
    </submittedName>
</protein>
<dbReference type="Proteomes" id="UP000001805">
    <property type="component" value="Chromosome 5, Linkage Group VI"/>
</dbReference>
<dbReference type="AlphaFoldDB" id="V5IN12"/>
<dbReference type="InParanoid" id="V5IN12"/>
<evidence type="ECO:0000256" key="1">
    <source>
        <dbReference type="SAM" id="Phobius"/>
    </source>
</evidence>
<keyword evidence="1" id="KW-0472">Membrane</keyword>
<proteinExistence type="predicted"/>
<keyword evidence="1" id="KW-0812">Transmembrane</keyword>
<feature type="transmembrane region" description="Helical" evidence="1">
    <location>
        <begin position="6"/>
        <end position="30"/>
    </location>
</feature>
<gene>
    <name evidence="2" type="ORF">NCU12085</name>
</gene>
<organism evidence="2 3">
    <name type="scientific">Neurospora crassa (strain ATCC 24698 / 74-OR23-1A / CBS 708.71 / DSM 1257 / FGSC 987)</name>
    <dbReference type="NCBI Taxonomy" id="367110"/>
    <lineage>
        <taxon>Eukaryota</taxon>
        <taxon>Fungi</taxon>
        <taxon>Dikarya</taxon>
        <taxon>Ascomycota</taxon>
        <taxon>Pezizomycotina</taxon>
        <taxon>Sordariomycetes</taxon>
        <taxon>Sordariomycetidae</taxon>
        <taxon>Sordariales</taxon>
        <taxon>Sordariaceae</taxon>
        <taxon>Neurospora</taxon>
    </lineage>
</organism>
<evidence type="ECO:0000313" key="3">
    <source>
        <dbReference type="Proteomes" id="UP000001805"/>
    </source>
</evidence>
<dbReference type="GeneID" id="23568580"/>
<dbReference type="RefSeq" id="XP_011395041.1">
    <property type="nucleotide sequence ID" value="XM_011396739.1"/>
</dbReference>
<accession>V5IN12</accession>
<keyword evidence="1" id="KW-1133">Transmembrane helix</keyword>
<dbReference type="SMR" id="V5IN12"/>
<dbReference type="OrthoDB" id="41492at2759"/>
<dbReference type="EMBL" id="CM002241">
    <property type="protein sequence ID" value="ESA42136.1"/>
    <property type="molecule type" value="Genomic_DNA"/>
</dbReference>
<sequence>MRDMEPMFLFPFFILTLIFLAPLLCCKIAIIKPMILSLLCHLKTVTMTGSSTLVLLSLFSLGFTPSSSLGFLSHMNSSLAVALSTIFLILTSSHRVFTRLQSGTTTLTPKSSRSLTSTDNINNITTADNITFTTSNIQRFQS</sequence>
<dbReference type="KEGG" id="ncr:NCU12085"/>
<feature type="transmembrane region" description="Helical" evidence="1">
    <location>
        <begin position="42"/>
        <end position="63"/>
    </location>
</feature>
<feature type="transmembrane region" description="Helical" evidence="1">
    <location>
        <begin position="69"/>
        <end position="90"/>
    </location>
</feature>
<evidence type="ECO:0000313" key="2">
    <source>
        <dbReference type="EMBL" id="ESA42136.1"/>
    </source>
</evidence>
<keyword evidence="3" id="KW-1185">Reference proteome</keyword>
<name>V5IN12_NEUCR</name>